<sequence length="71" mass="7850">MKLLVALAFAVIVASLFSALFFLLKSRDSARTARALTLRIGLSIALFLFILLAWRLGWIEAHGVAFRRMGG</sequence>
<dbReference type="InterPro" id="IPR021313">
    <property type="entry name" value="DUF2909"/>
</dbReference>
<protein>
    <submittedName>
        <fullName evidence="3">Twin transmembrane helix small protein</fullName>
    </submittedName>
</protein>
<dbReference type="RefSeq" id="WP_028312249.1">
    <property type="nucleotide sequence ID" value="NZ_AXWS01000015.1"/>
</dbReference>
<feature type="transmembrane region" description="Helical" evidence="1">
    <location>
        <begin position="6"/>
        <end position="24"/>
    </location>
</feature>
<keyword evidence="1" id="KW-0472">Membrane</keyword>
<evidence type="ECO:0000256" key="1">
    <source>
        <dbReference type="SAM" id="Phobius"/>
    </source>
</evidence>
<dbReference type="Pfam" id="PF11137">
    <property type="entry name" value="DUF2909"/>
    <property type="match status" value="1"/>
</dbReference>
<dbReference type="AlphaFoldDB" id="A0A8B6X5G5"/>
<accession>A0A8B6X5G5</accession>
<name>A0A8B6X5G5_9BURK</name>
<dbReference type="NCBIfam" id="NF033233">
    <property type="entry name" value="twin_helix"/>
    <property type="match status" value="1"/>
</dbReference>
<evidence type="ECO:0000313" key="2">
    <source>
        <dbReference type="Proteomes" id="UP000675920"/>
    </source>
</evidence>
<organism evidence="2 3">
    <name type="scientific">Derxia gummosa DSM 723</name>
    <dbReference type="NCBI Taxonomy" id="1121388"/>
    <lineage>
        <taxon>Bacteria</taxon>
        <taxon>Pseudomonadati</taxon>
        <taxon>Pseudomonadota</taxon>
        <taxon>Betaproteobacteria</taxon>
        <taxon>Burkholderiales</taxon>
        <taxon>Alcaligenaceae</taxon>
        <taxon>Derxia</taxon>
    </lineage>
</organism>
<keyword evidence="1 3" id="KW-0812">Transmembrane</keyword>
<evidence type="ECO:0000313" key="3">
    <source>
        <dbReference type="RefSeq" id="WP_028312249.1"/>
    </source>
</evidence>
<keyword evidence="2" id="KW-1185">Reference proteome</keyword>
<feature type="transmembrane region" description="Helical" evidence="1">
    <location>
        <begin position="36"/>
        <end position="54"/>
    </location>
</feature>
<proteinExistence type="predicted"/>
<dbReference type="Proteomes" id="UP000675920">
    <property type="component" value="Unplaced"/>
</dbReference>
<keyword evidence="1" id="KW-1133">Transmembrane helix</keyword>
<reference evidence="3" key="1">
    <citation type="submission" date="2025-08" db="UniProtKB">
        <authorList>
            <consortium name="RefSeq"/>
        </authorList>
    </citation>
    <scope>IDENTIFICATION</scope>
</reference>